<protein>
    <recommendedName>
        <fullName evidence="9">Methylated-DNA--protein-cysteine methyltransferase</fullName>
        <ecNumber evidence="9">2.1.1.63</ecNumber>
    </recommendedName>
    <alternativeName>
        <fullName evidence="9">6-O-methylguanine-DNA methyltransferase</fullName>
        <shortName evidence="9">MGMT</shortName>
    </alternativeName>
    <alternativeName>
        <fullName evidence="9">O-6-methylguanine-DNA-alkyltransferase</fullName>
    </alternativeName>
</protein>
<dbReference type="PROSITE" id="PS00374">
    <property type="entry name" value="MGMT"/>
    <property type="match status" value="1"/>
</dbReference>
<keyword evidence="13" id="KW-1185">Reference proteome</keyword>
<comment type="similarity">
    <text evidence="2 9">Belongs to the MGMT family.</text>
</comment>
<reference evidence="12" key="1">
    <citation type="submission" date="2022-05" db="EMBL/GenBank/DDBJ databases">
        <authorList>
            <person name="Colautti A."/>
            <person name="Iacumin L."/>
        </authorList>
    </citation>
    <scope>NUCLEOTIDE SEQUENCE</scope>
    <source>
        <strain evidence="12">SK 55</strain>
    </source>
</reference>
<dbReference type="Proteomes" id="UP001152173">
    <property type="component" value="Unassembled WGS sequence"/>
</dbReference>
<feature type="domain" description="Methylated-DNA-[protein]-cysteine S-methyltransferase DNA binding" evidence="10">
    <location>
        <begin position="73"/>
        <end position="152"/>
    </location>
</feature>
<dbReference type="HAMAP" id="MF_00772">
    <property type="entry name" value="OGT"/>
    <property type="match status" value="1"/>
</dbReference>
<dbReference type="Gene3D" id="3.30.160.70">
    <property type="entry name" value="Methylated DNA-protein cysteine methyltransferase domain"/>
    <property type="match status" value="1"/>
</dbReference>
<comment type="subcellular location">
    <subcellularLocation>
        <location evidence="9">Cytoplasm</location>
    </subcellularLocation>
</comment>
<dbReference type="PANTHER" id="PTHR10815">
    <property type="entry name" value="METHYLATED-DNA--PROTEIN-CYSTEINE METHYLTRANSFERASE"/>
    <property type="match status" value="1"/>
</dbReference>
<dbReference type="InterPro" id="IPR036631">
    <property type="entry name" value="MGMT_N_sf"/>
</dbReference>
<keyword evidence="6 9" id="KW-0227">DNA damage</keyword>
<dbReference type="EC" id="2.1.1.63" evidence="9"/>
<dbReference type="CDD" id="cd06445">
    <property type="entry name" value="ATase"/>
    <property type="match status" value="1"/>
</dbReference>
<dbReference type="RefSeq" id="WP_269925606.1">
    <property type="nucleotide sequence ID" value="NZ_JAMKBJ010000003.1"/>
</dbReference>
<evidence type="ECO:0000256" key="7">
    <source>
        <dbReference type="ARBA" id="ARBA00023204"/>
    </source>
</evidence>
<feature type="domain" description="Methylguanine DNA methyltransferase ribonuclease-like" evidence="11">
    <location>
        <begin position="5"/>
        <end position="67"/>
    </location>
</feature>
<dbReference type="InterPro" id="IPR023546">
    <property type="entry name" value="MGMT"/>
</dbReference>
<dbReference type="GO" id="GO:0032259">
    <property type="term" value="P:methylation"/>
    <property type="evidence" value="ECO:0007669"/>
    <property type="project" value="UniProtKB-KW"/>
</dbReference>
<keyword evidence="3 9" id="KW-0963">Cytoplasm</keyword>
<dbReference type="SUPFAM" id="SSF53155">
    <property type="entry name" value="Methylated DNA-protein cysteine methyltransferase domain"/>
    <property type="match status" value="1"/>
</dbReference>
<evidence type="ECO:0000256" key="9">
    <source>
        <dbReference type="HAMAP-Rule" id="MF_00772"/>
    </source>
</evidence>
<accession>A0A9X3RCK8</accession>
<proteinExistence type="inferred from homology"/>
<evidence type="ECO:0000313" key="13">
    <source>
        <dbReference type="Proteomes" id="UP001152173"/>
    </source>
</evidence>
<gene>
    <name evidence="12" type="ORF">M9R32_04835</name>
</gene>
<comment type="miscellaneous">
    <text evidence="9">This enzyme catalyzes only one turnover and therefore is not strictly catalytic. According to one definition, an enzyme is a biocatalyst that acts repeatedly and over many reaction cycles.</text>
</comment>
<comment type="catalytic activity">
    <reaction evidence="1 9">
        <text>a 4-O-methyl-thymidine in DNA + L-cysteinyl-[protein] = a thymidine in DNA + S-methyl-L-cysteinyl-[protein]</text>
        <dbReference type="Rhea" id="RHEA:53428"/>
        <dbReference type="Rhea" id="RHEA-COMP:10131"/>
        <dbReference type="Rhea" id="RHEA-COMP:10132"/>
        <dbReference type="Rhea" id="RHEA-COMP:13555"/>
        <dbReference type="Rhea" id="RHEA-COMP:13556"/>
        <dbReference type="ChEBI" id="CHEBI:29950"/>
        <dbReference type="ChEBI" id="CHEBI:82612"/>
        <dbReference type="ChEBI" id="CHEBI:137386"/>
        <dbReference type="ChEBI" id="CHEBI:137387"/>
        <dbReference type="EC" id="2.1.1.63"/>
    </reaction>
</comment>
<dbReference type="InterPro" id="IPR036217">
    <property type="entry name" value="MethylDNA_cys_MeTrfase_DNAb"/>
</dbReference>
<dbReference type="InterPro" id="IPR014048">
    <property type="entry name" value="MethylDNA_cys_MeTrfase_DNA-bd"/>
</dbReference>
<dbReference type="AlphaFoldDB" id="A0A9X3RCK8"/>
<dbReference type="PANTHER" id="PTHR10815:SF5">
    <property type="entry name" value="METHYLATED-DNA--PROTEIN-CYSTEINE METHYLTRANSFERASE"/>
    <property type="match status" value="1"/>
</dbReference>
<evidence type="ECO:0000256" key="1">
    <source>
        <dbReference type="ARBA" id="ARBA00001286"/>
    </source>
</evidence>
<dbReference type="InterPro" id="IPR036388">
    <property type="entry name" value="WH-like_DNA-bd_sf"/>
</dbReference>
<dbReference type="Gene3D" id="1.10.10.10">
    <property type="entry name" value="Winged helix-like DNA-binding domain superfamily/Winged helix DNA-binding domain"/>
    <property type="match status" value="1"/>
</dbReference>
<comment type="caution">
    <text evidence="12">The sequence shown here is derived from an EMBL/GenBank/DDBJ whole genome shotgun (WGS) entry which is preliminary data.</text>
</comment>
<dbReference type="GO" id="GO:0003908">
    <property type="term" value="F:methylated-DNA-[protein]-cysteine S-methyltransferase activity"/>
    <property type="evidence" value="ECO:0007669"/>
    <property type="project" value="UniProtKB-UniRule"/>
</dbReference>
<dbReference type="Pfam" id="PF01035">
    <property type="entry name" value="DNA_binding_1"/>
    <property type="match status" value="1"/>
</dbReference>
<keyword evidence="4 9" id="KW-0489">Methyltransferase</keyword>
<comment type="function">
    <text evidence="9">Involved in the cellular defense against the biological effects of O6-methylguanine (O6-MeG) and O4-methylthymine (O4-MeT) in DNA. Repairs the methylated nucleobase in DNA by stoichiometrically transferring the methyl group to a cysteine residue in the enzyme. This is a suicide reaction: the enzyme is irreversibly inactivated.</text>
</comment>
<dbReference type="NCBIfam" id="TIGR00589">
    <property type="entry name" value="ogt"/>
    <property type="match status" value="1"/>
</dbReference>
<dbReference type="EMBL" id="JAMKBJ010000003">
    <property type="protein sequence ID" value="MCZ8536506.1"/>
    <property type="molecule type" value="Genomic_DNA"/>
</dbReference>
<dbReference type="GO" id="GO:0005737">
    <property type="term" value="C:cytoplasm"/>
    <property type="evidence" value="ECO:0007669"/>
    <property type="project" value="UniProtKB-SubCell"/>
</dbReference>
<evidence type="ECO:0000313" key="12">
    <source>
        <dbReference type="EMBL" id="MCZ8536506.1"/>
    </source>
</evidence>
<comment type="catalytic activity">
    <reaction evidence="8 9">
        <text>a 6-O-methyl-2'-deoxyguanosine in DNA + L-cysteinyl-[protein] = S-methyl-L-cysteinyl-[protein] + a 2'-deoxyguanosine in DNA</text>
        <dbReference type="Rhea" id="RHEA:24000"/>
        <dbReference type="Rhea" id="RHEA-COMP:10131"/>
        <dbReference type="Rhea" id="RHEA-COMP:10132"/>
        <dbReference type="Rhea" id="RHEA-COMP:11367"/>
        <dbReference type="Rhea" id="RHEA-COMP:11368"/>
        <dbReference type="ChEBI" id="CHEBI:29950"/>
        <dbReference type="ChEBI" id="CHEBI:82612"/>
        <dbReference type="ChEBI" id="CHEBI:85445"/>
        <dbReference type="ChEBI" id="CHEBI:85448"/>
        <dbReference type="EC" id="2.1.1.63"/>
    </reaction>
</comment>
<dbReference type="InterPro" id="IPR008332">
    <property type="entry name" value="MethylG_MeTrfase_N"/>
</dbReference>
<evidence type="ECO:0000256" key="2">
    <source>
        <dbReference type="ARBA" id="ARBA00008711"/>
    </source>
</evidence>
<evidence type="ECO:0000256" key="3">
    <source>
        <dbReference type="ARBA" id="ARBA00022490"/>
    </source>
</evidence>
<feature type="active site" description="Nucleophile; methyl group acceptor" evidence="9">
    <location>
        <position position="123"/>
    </location>
</feature>
<dbReference type="SUPFAM" id="SSF46767">
    <property type="entry name" value="Methylated DNA-protein cysteine methyltransferase, C-terminal domain"/>
    <property type="match status" value="1"/>
</dbReference>
<dbReference type="FunFam" id="1.10.10.10:FF:000214">
    <property type="entry name" value="Methylated-DNA--protein-cysteine methyltransferase"/>
    <property type="match status" value="1"/>
</dbReference>
<sequence>MIKDIQSPLGKLYLQIDDGKLTAIHFHEQSVSEETSNSQNEMVFENAKQQLNEYFSGQRIHFDLPLNPSGTIFQQSVWNQLKGIEYGQTISYQELANRIGNAKACQAVGQANRKNPLPIVVPCHRVIGKDHSLKGYAGSLTPLKKILIDLERQHTESKAF</sequence>
<organism evidence="12 13">
    <name type="scientific">Paenisporosarcina quisquiliarum</name>
    <dbReference type="NCBI Taxonomy" id="365346"/>
    <lineage>
        <taxon>Bacteria</taxon>
        <taxon>Bacillati</taxon>
        <taxon>Bacillota</taxon>
        <taxon>Bacilli</taxon>
        <taxon>Bacillales</taxon>
        <taxon>Caryophanaceae</taxon>
        <taxon>Paenisporosarcina</taxon>
    </lineage>
</organism>
<dbReference type="Pfam" id="PF02870">
    <property type="entry name" value="Methyltransf_1N"/>
    <property type="match status" value="1"/>
</dbReference>
<evidence type="ECO:0000256" key="5">
    <source>
        <dbReference type="ARBA" id="ARBA00022679"/>
    </source>
</evidence>
<evidence type="ECO:0000259" key="10">
    <source>
        <dbReference type="Pfam" id="PF01035"/>
    </source>
</evidence>
<dbReference type="InterPro" id="IPR001497">
    <property type="entry name" value="MethylDNA_cys_MeTrfase_AS"/>
</dbReference>
<evidence type="ECO:0000256" key="8">
    <source>
        <dbReference type="ARBA" id="ARBA00049348"/>
    </source>
</evidence>
<evidence type="ECO:0000256" key="4">
    <source>
        <dbReference type="ARBA" id="ARBA00022603"/>
    </source>
</evidence>
<evidence type="ECO:0000256" key="6">
    <source>
        <dbReference type="ARBA" id="ARBA00022763"/>
    </source>
</evidence>
<name>A0A9X3RCK8_9BACL</name>
<dbReference type="GO" id="GO:0006307">
    <property type="term" value="P:DNA alkylation repair"/>
    <property type="evidence" value="ECO:0007669"/>
    <property type="project" value="UniProtKB-UniRule"/>
</dbReference>
<keyword evidence="7 9" id="KW-0234">DNA repair</keyword>
<evidence type="ECO:0000259" key="11">
    <source>
        <dbReference type="Pfam" id="PF02870"/>
    </source>
</evidence>
<keyword evidence="5 9" id="KW-0808">Transferase</keyword>